<dbReference type="EnsemblPlants" id="PGSC0003DMT400088981">
    <property type="protein sequence ID" value="PGSC0003DMT400088981"/>
    <property type="gene ID" value="PGSC0003DMG400038552"/>
</dbReference>
<organism evidence="2 3">
    <name type="scientific">Solanum tuberosum</name>
    <name type="common">Potato</name>
    <dbReference type="NCBI Taxonomy" id="4113"/>
    <lineage>
        <taxon>Eukaryota</taxon>
        <taxon>Viridiplantae</taxon>
        <taxon>Streptophyta</taxon>
        <taxon>Embryophyta</taxon>
        <taxon>Tracheophyta</taxon>
        <taxon>Spermatophyta</taxon>
        <taxon>Magnoliopsida</taxon>
        <taxon>eudicotyledons</taxon>
        <taxon>Gunneridae</taxon>
        <taxon>Pentapetalae</taxon>
        <taxon>asterids</taxon>
        <taxon>lamiids</taxon>
        <taxon>Solanales</taxon>
        <taxon>Solanaceae</taxon>
        <taxon>Solanoideae</taxon>
        <taxon>Solaneae</taxon>
        <taxon>Solanum</taxon>
    </lineage>
</organism>
<feature type="region of interest" description="Disordered" evidence="1">
    <location>
        <begin position="25"/>
        <end position="45"/>
    </location>
</feature>
<reference evidence="2" key="2">
    <citation type="submission" date="2015-06" db="UniProtKB">
        <authorList>
            <consortium name="EnsemblPlants"/>
        </authorList>
    </citation>
    <scope>IDENTIFICATION</scope>
    <source>
        <strain evidence="2">DM1-3 516 R44</strain>
    </source>
</reference>
<dbReference type="Gramene" id="PGSC0003DMT400088981">
    <property type="protein sequence ID" value="PGSC0003DMT400088981"/>
    <property type="gene ID" value="PGSC0003DMG400038552"/>
</dbReference>
<dbReference type="AlphaFoldDB" id="M1DH65"/>
<evidence type="ECO:0000313" key="2">
    <source>
        <dbReference type="EnsemblPlants" id="PGSC0003DMT400088981"/>
    </source>
</evidence>
<feature type="compositionally biased region" description="Basic and acidic residues" evidence="1">
    <location>
        <begin position="327"/>
        <end position="342"/>
    </location>
</feature>
<sequence length="342" mass="38433">MTGAPIDATFRPPDPVTVMDKQNLHPSIQESSSGSSYNSSQVREEAIHTTMAEKELDGTRINFSMVDLHQMHDTRTVHKESLSQELPNSPKLQDFPSAINPQATATINTGESSQRCHQNLRPDAALRPEFATGDYNPGRGGHLAEVSSAFHGRIFGGDNSDVPTTPAINIGNFPHDEDMQFLAQTQHPHKEGKQQAQDLGQSSSSDMEDSIKKQGKDIGKLSTDKSLPPVFPASNVSENSGKDFYRSEHGQSKVWVPKEQGNPNDLRQVQGHLENDCSIRQRDEDKKKKEMENLRNKNNKDTGKNPQQPKGHKEDEQQEDNNQQYKQQRDQEQLQPQKEEHW</sequence>
<dbReference type="InParanoid" id="M1DH65"/>
<dbReference type="HOGENOM" id="CLU_812343_0_0_1"/>
<keyword evidence="3" id="KW-1185">Reference proteome</keyword>
<protein>
    <submittedName>
        <fullName evidence="2">Uncharacterized protein</fullName>
    </submittedName>
</protein>
<name>M1DH65_SOLTU</name>
<proteinExistence type="predicted"/>
<feature type="compositionally biased region" description="Basic and acidic residues" evidence="1">
    <location>
        <begin position="209"/>
        <end position="223"/>
    </location>
</feature>
<evidence type="ECO:0000313" key="3">
    <source>
        <dbReference type="Proteomes" id="UP000011115"/>
    </source>
</evidence>
<feature type="compositionally biased region" description="Basic and acidic residues" evidence="1">
    <location>
        <begin position="240"/>
        <end position="251"/>
    </location>
</feature>
<reference evidence="3" key="1">
    <citation type="journal article" date="2011" name="Nature">
        <title>Genome sequence and analysis of the tuber crop potato.</title>
        <authorList>
            <consortium name="The Potato Genome Sequencing Consortium"/>
        </authorList>
    </citation>
    <scope>NUCLEOTIDE SEQUENCE [LARGE SCALE GENOMIC DNA]</scope>
    <source>
        <strain evidence="3">cv. DM1-3 516 R44</strain>
    </source>
</reference>
<feature type="region of interest" description="Disordered" evidence="1">
    <location>
        <begin position="185"/>
        <end position="342"/>
    </location>
</feature>
<accession>M1DH65</accession>
<evidence type="ECO:0000256" key="1">
    <source>
        <dbReference type="SAM" id="MobiDB-lite"/>
    </source>
</evidence>
<feature type="region of interest" description="Disordered" evidence="1">
    <location>
        <begin position="1"/>
        <end position="20"/>
    </location>
</feature>
<feature type="compositionally biased region" description="Basic and acidic residues" evidence="1">
    <location>
        <begin position="273"/>
        <end position="303"/>
    </location>
</feature>
<dbReference type="Proteomes" id="UP000011115">
    <property type="component" value="Unassembled WGS sequence"/>
</dbReference>
<dbReference type="PaxDb" id="4113-PGSC0003DMT400088981"/>
<feature type="compositionally biased region" description="Polar residues" evidence="1">
    <location>
        <begin position="194"/>
        <end position="205"/>
    </location>
</feature>
<feature type="compositionally biased region" description="Low complexity" evidence="1">
    <location>
        <begin position="27"/>
        <end position="40"/>
    </location>
</feature>